<dbReference type="InterPro" id="IPR058240">
    <property type="entry name" value="rSAM_sf"/>
</dbReference>
<evidence type="ECO:0000259" key="5">
    <source>
        <dbReference type="Pfam" id="PF04055"/>
    </source>
</evidence>
<feature type="domain" description="Arsenosugar biosynthesis radical SAM protein ArsS-like C-terminal" evidence="6">
    <location>
        <begin position="181"/>
        <end position="315"/>
    </location>
</feature>
<dbReference type="InterPro" id="IPR007197">
    <property type="entry name" value="rSAM"/>
</dbReference>
<keyword evidence="2" id="KW-0479">Metal-binding</keyword>
<evidence type="ECO:0000256" key="1">
    <source>
        <dbReference type="ARBA" id="ARBA00022691"/>
    </source>
</evidence>
<dbReference type="AlphaFoldDB" id="A0A0F9Q7E4"/>
<dbReference type="SFLD" id="SFLDS00029">
    <property type="entry name" value="Radical_SAM"/>
    <property type="match status" value="1"/>
</dbReference>
<accession>A0A0F9Q7E4</accession>
<dbReference type="InterPro" id="IPR024521">
    <property type="entry name" value="ArsS-like_C"/>
</dbReference>
<dbReference type="PANTHER" id="PTHR43728:SF1">
    <property type="entry name" value="FE-S OXIDOREDUCTASE"/>
    <property type="match status" value="1"/>
</dbReference>
<keyword evidence="1" id="KW-0949">S-adenosyl-L-methionine</keyword>
<protein>
    <submittedName>
        <fullName evidence="7">Uncharacterized protein</fullName>
    </submittedName>
</protein>
<evidence type="ECO:0000256" key="2">
    <source>
        <dbReference type="ARBA" id="ARBA00022723"/>
    </source>
</evidence>
<dbReference type="PANTHER" id="PTHR43728">
    <property type="entry name" value="SLR0304 PROTEIN"/>
    <property type="match status" value="1"/>
</dbReference>
<sequence length="321" mass="36069">MNEFEIRIQKDCGLNLYASEIQKIQVNLGLKCNQSCRHCHLACGPEREEMMDWETMAAVLKIVHNVQPEMVDITGGAPEIHPLIRKFVEELSDDGYNVQVRTNLTALLEPGMEDMPDFFKDHKVHIVASMPCYLEENVNSQRGDGVYGKSIQILQKLNSLGYGMNPELSLYLVYNPGGPSLPPDQSQLEGDYKRELSNRFGIHFTGLYTMTNMPIGRFWEGLKREKKDDEYMQLLLGGFNCQTVGELMCRHQVCVAWDGTLYDCDFNIALGLPVSEELPKNIKDFTLEPLSNRRIVTGRHCFGCTAGFGSSCGGALASDNL</sequence>
<evidence type="ECO:0000256" key="3">
    <source>
        <dbReference type="ARBA" id="ARBA00023004"/>
    </source>
</evidence>
<keyword evidence="4" id="KW-0411">Iron-sulfur</keyword>
<dbReference type="InterPro" id="IPR013785">
    <property type="entry name" value="Aldolase_TIM"/>
</dbReference>
<dbReference type="CDD" id="cd01335">
    <property type="entry name" value="Radical_SAM"/>
    <property type="match status" value="1"/>
</dbReference>
<evidence type="ECO:0000256" key="4">
    <source>
        <dbReference type="ARBA" id="ARBA00023014"/>
    </source>
</evidence>
<name>A0A0F9Q7E4_9ZZZZ</name>
<dbReference type="Gene3D" id="3.20.20.70">
    <property type="entry name" value="Aldolase class I"/>
    <property type="match status" value="1"/>
</dbReference>
<dbReference type="NCBIfam" id="TIGR04167">
    <property type="entry name" value="rSAM_SeCys"/>
    <property type="match status" value="1"/>
</dbReference>
<proteinExistence type="predicted"/>
<feature type="domain" description="Radical SAM core" evidence="5">
    <location>
        <begin position="27"/>
        <end position="161"/>
    </location>
</feature>
<dbReference type="GO" id="GO:0046872">
    <property type="term" value="F:metal ion binding"/>
    <property type="evidence" value="ECO:0007669"/>
    <property type="project" value="UniProtKB-KW"/>
</dbReference>
<evidence type="ECO:0000313" key="7">
    <source>
        <dbReference type="EMBL" id="KKN38384.1"/>
    </source>
</evidence>
<dbReference type="Pfam" id="PF12345">
    <property type="entry name" value="DUF3641"/>
    <property type="match status" value="1"/>
</dbReference>
<dbReference type="GO" id="GO:0051536">
    <property type="term" value="F:iron-sulfur cluster binding"/>
    <property type="evidence" value="ECO:0007669"/>
    <property type="project" value="UniProtKB-KW"/>
</dbReference>
<keyword evidence="3" id="KW-0408">Iron</keyword>
<dbReference type="GO" id="GO:0003824">
    <property type="term" value="F:catalytic activity"/>
    <property type="evidence" value="ECO:0007669"/>
    <property type="project" value="InterPro"/>
</dbReference>
<dbReference type="EMBL" id="LAZR01001834">
    <property type="protein sequence ID" value="KKN38384.1"/>
    <property type="molecule type" value="Genomic_DNA"/>
</dbReference>
<dbReference type="Pfam" id="PF04055">
    <property type="entry name" value="Radical_SAM"/>
    <property type="match status" value="1"/>
</dbReference>
<comment type="caution">
    <text evidence="7">The sequence shown here is derived from an EMBL/GenBank/DDBJ whole genome shotgun (WGS) entry which is preliminary data.</text>
</comment>
<evidence type="ECO:0000259" key="6">
    <source>
        <dbReference type="Pfam" id="PF12345"/>
    </source>
</evidence>
<gene>
    <name evidence="7" type="ORF">LCGC14_0754070</name>
</gene>
<organism evidence="7">
    <name type="scientific">marine sediment metagenome</name>
    <dbReference type="NCBI Taxonomy" id="412755"/>
    <lineage>
        <taxon>unclassified sequences</taxon>
        <taxon>metagenomes</taxon>
        <taxon>ecological metagenomes</taxon>
    </lineage>
</organism>
<dbReference type="SUPFAM" id="SSF102114">
    <property type="entry name" value="Radical SAM enzymes"/>
    <property type="match status" value="1"/>
</dbReference>
<reference evidence="7" key="1">
    <citation type="journal article" date="2015" name="Nature">
        <title>Complex archaea that bridge the gap between prokaryotes and eukaryotes.</title>
        <authorList>
            <person name="Spang A."/>
            <person name="Saw J.H."/>
            <person name="Jorgensen S.L."/>
            <person name="Zaremba-Niedzwiedzka K."/>
            <person name="Martijn J."/>
            <person name="Lind A.E."/>
            <person name="van Eijk R."/>
            <person name="Schleper C."/>
            <person name="Guy L."/>
            <person name="Ettema T.J."/>
        </authorList>
    </citation>
    <scope>NUCLEOTIDE SEQUENCE</scope>
</reference>
<dbReference type="InterPro" id="IPR026351">
    <property type="entry name" value="rSAM_ArsS-like"/>
</dbReference>